<dbReference type="AlphaFoldDB" id="A0A9X3MB21"/>
<dbReference type="PANTHER" id="PTHR38733">
    <property type="entry name" value="PROTEIN MCRC"/>
    <property type="match status" value="1"/>
</dbReference>
<dbReference type="EMBL" id="JAKMUU010000001">
    <property type="protein sequence ID" value="MCZ9306355.1"/>
    <property type="molecule type" value="Genomic_DNA"/>
</dbReference>
<dbReference type="Proteomes" id="UP001185631">
    <property type="component" value="Unassembled WGS sequence"/>
</dbReference>
<comment type="caution">
    <text evidence="1">The sequence shown here is derived from an EMBL/GenBank/DDBJ whole genome shotgun (WGS) entry which is preliminary data.</text>
</comment>
<dbReference type="PANTHER" id="PTHR38733:SF1">
    <property type="entry name" value="TYPE IV METHYL-DIRECTED RESTRICTION ENZYME ECOKMCRBC"/>
    <property type="match status" value="1"/>
</dbReference>
<dbReference type="PIRSF" id="PIRSF003109">
    <property type="entry name" value="McrC"/>
    <property type="match status" value="1"/>
</dbReference>
<sequence length="369" mass="41763">MMEAVFSHDPVDQGPPRQKSSRVLRNIYIMLAYAFDSIEEAEAASFATEEFEHLHDLCAEIMLQGVQAQQQRGLHHDYVSQAEELSTIRGRIDFASTLSWGARSRGAVVCEYADYVADTPHNQVLKCVLSLLLTEGEVQTDRRWRLRDALGYFSEVSSISPYSIGWRDIHYTRMTSKYRLMHGVCRLVIEGLLQREAEKGRVLSSWLDEKVESALYERFLLRYFQQHYPQLSVGAPKVPWDIEETISGAEQLPSMFTDVTMSDGFSSLIIDAKYYATSMQYGRSGVPKVQSPHLYQLLSYVDNLAATGARNVAGILLYTKTDEAICPNLDTTIRGHQIAAKALDLTAPWQDVRAQLNSVVDWSPLNPKR</sequence>
<dbReference type="Pfam" id="PF10117">
    <property type="entry name" value="McrBC"/>
    <property type="match status" value="1"/>
</dbReference>
<dbReference type="InterPro" id="IPR014407">
    <property type="entry name" value="McrC_bac"/>
</dbReference>
<evidence type="ECO:0000313" key="1">
    <source>
        <dbReference type="EMBL" id="MCZ9306355.1"/>
    </source>
</evidence>
<organism evidence="1 3">
    <name type="scientific">Corynebacterium curieae</name>
    <dbReference type="NCBI Taxonomy" id="2913500"/>
    <lineage>
        <taxon>Bacteria</taxon>
        <taxon>Bacillati</taxon>
        <taxon>Actinomycetota</taxon>
        <taxon>Actinomycetes</taxon>
        <taxon>Mycobacteriales</taxon>
        <taxon>Corynebacteriaceae</taxon>
        <taxon>Corynebacterium</taxon>
    </lineage>
</organism>
<proteinExistence type="predicted"/>
<dbReference type="InterPro" id="IPR019292">
    <property type="entry name" value="McrC"/>
</dbReference>
<dbReference type="Proteomes" id="UP001146430">
    <property type="component" value="Unassembled WGS sequence"/>
</dbReference>
<dbReference type="GO" id="GO:0009307">
    <property type="term" value="P:DNA restriction-modification system"/>
    <property type="evidence" value="ECO:0007669"/>
    <property type="project" value="InterPro"/>
</dbReference>
<reference evidence="2 4" key="2">
    <citation type="submission" date="2023-08" db="EMBL/GenBank/DDBJ databases">
        <title>Genomic characterization of the C. tuberculostearicum species complex, a ubiquitous member of the human skin microbiome.</title>
        <authorList>
            <person name="Ahmed N."/>
            <person name="Deming C."/>
            <person name="Conlan S."/>
            <person name="Segre J."/>
        </authorList>
    </citation>
    <scope>NUCLEOTIDE SEQUENCE [LARGE SCALE GENOMIC DNA]</scope>
    <source>
        <strain evidence="2 4">CTNIH19</strain>
    </source>
</reference>
<gene>
    <name evidence="1" type="ORF">L8V01_02480</name>
    <name evidence="2" type="ORF">RAE13_01635</name>
</gene>
<evidence type="ECO:0000313" key="4">
    <source>
        <dbReference type="Proteomes" id="UP001185631"/>
    </source>
</evidence>
<keyword evidence="4" id="KW-1185">Reference proteome</keyword>
<reference evidence="1" key="1">
    <citation type="submission" date="2022-02" db="EMBL/GenBank/DDBJ databases">
        <title>Corynebacterium sp. from urogenital microbiome.</title>
        <authorList>
            <person name="Cappelli E.A."/>
            <person name="Ribeiro T.G."/>
            <person name="Peixe L."/>
        </authorList>
    </citation>
    <scope>NUCLEOTIDE SEQUENCE</scope>
    <source>
        <strain evidence="1">C8Ua_181</strain>
    </source>
</reference>
<evidence type="ECO:0000313" key="3">
    <source>
        <dbReference type="Proteomes" id="UP001146430"/>
    </source>
</evidence>
<name>A0A9X3MB21_9CORY</name>
<dbReference type="RefSeq" id="WP_269945568.1">
    <property type="nucleotide sequence ID" value="NZ_JAKMUU010000001.1"/>
</dbReference>
<accession>A0A9X3MB21</accession>
<evidence type="ECO:0000313" key="2">
    <source>
        <dbReference type="EMBL" id="MDV2423120.1"/>
    </source>
</evidence>
<protein>
    <submittedName>
        <fullName evidence="1">5-methylcytosine-specific restriction system specificity protein McrC</fullName>
    </submittedName>
</protein>
<dbReference type="EMBL" id="JAVBID010000001">
    <property type="protein sequence ID" value="MDV2423120.1"/>
    <property type="molecule type" value="Genomic_DNA"/>
</dbReference>